<dbReference type="Proteomes" id="UP001244011">
    <property type="component" value="Unassembled WGS sequence"/>
</dbReference>
<gene>
    <name evidence="1" type="ORF">QBC33DRAFT_449896</name>
</gene>
<dbReference type="GeneID" id="85307727"/>
<reference evidence="1" key="1">
    <citation type="submission" date="2023-06" db="EMBL/GenBank/DDBJ databases">
        <title>Genome-scale phylogeny and comparative genomics of the fungal order Sordariales.</title>
        <authorList>
            <consortium name="Lawrence Berkeley National Laboratory"/>
            <person name="Hensen N."/>
            <person name="Bonometti L."/>
            <person name="Westerberg I."/>
            <person name="Brannstrom I.O."/>
            <person name="Guillou S."/>
            <person name="Cros-Aarteil S."/>
            <person name="Calhoun S."/>
            <person name="Haridas S."/>
            <person name="Kuo A."/>
            <person name="Mondo S."/>
            <person name="Pangilinan J."/>
            <person name="Riley R."/>
            <person name="Labutti K."/>
            <person name="Andreopoulos B."/>
            <person name="Lipzen A."/>
            <person name="Chen C."/>
            <person name="Yanf M."/>
            <person name="Daum C."/>
            <person name="Ng V."/>
            <person name="Clum A."/>
            <person name="Steindorff A."/>
            <person name="Ohm R."/>
            <person name="Martin F."/>
            <person name="Silar P."/>
            <person name="Natvig D."/>
            <person name="Lalanne C."/>
            <person name="Gautier V."/>
            <person name="Ament-Velasquez S.L."/>
            <person name="Kruys A."/>
            <person name="Hutchinson M.I."/>
            <person name="Powell A.J."/>
            <person name="Barry K."/>
            <person name="Miller A.N."/>
            <person name="Grigoriev I.V."/>
            <person name="Debuchy R."/>
            <person name="Gladieux P."/>
            <person name="Thoren M.H."/>
            <person name="Johannesson H."/>
        </authorList>
    </citation>
    <scope>NUCLEOTIDE SEQUENCE</scope>
    <source>
        <strain evidence="1">8032-3</strain>
    </source>
</reference>
<feature type="non-terminal residue" evidence="1">
    <location>
        <position position="1"/>
    </location>
</feature>
<dbReference type="RefSeq" id="XP_060284511.1">
    <property type="nucleotide sequence ID" value="XM_060424540.1"/>
</dbReference>
<comment type="caution">
    <text evidence="1">The sequence shown here is derived from an EMBL/GenBank/DDBJ whole genome shotgun (WGS) entry which is preliminary data.</text>
</comment>
<sequence length="56" mass="6580">FNRLPKYPFIICTKCKVRCCAGKAKTYLRRKHNYINARQQAKVIKAVERLKGIVQN</sequence>
<evidence type="ECO:0000313" key="2">
    <source>
        <dbReference type="Proteomes" id="UP001244011"/>
    </source>
</evidence>
<dbReference type="AlphaFoldDB" id="A0AAJ0FMI2"/>
<organism evidence="1 2">
    <name type="scientific">Phialemonium atrogriseum</name>
    <dbReference type="NCBI Taxonomy" id="1093897"/>
    <lineage>
        <taxon>Eukaryota</taxon>
        <taxon>Fungi</taxon>
        <taxon>Dikarya</taxon>
        <taxon>Ascomycota</taxon>
        <taxon>Pezizomycotina</taxon>
        <taxon>Sordariomycetes</taxon>
        <taxon>Sordariomycetidae</taxon>
        <taxon>Cephalothecales</taxon>
        <taxon>Cephalothecaceae</taxon>
        <taxon>Phialemonium</taxon>
    </lineage>
</organism>
<evidence type="ECO:0000313" key="1">
    <source>
        <dbReference type="EMBL" id="KAK1768298.1"/>
    </source>
</evidence>
<keyword evidence="2" id="KW-1185">Reference proteome</keyword>
<accession>A0AAJ0FMI2</accession>
<proteinExistence type="predicted"/>
<protein>
    <submittedName>
        <fullName evidence="1">Uncharacterized protein</fullName>
    </submittedName>
</protein>
<name>A0AAJ0FMI2_9PEZI</name>
<dbReference type="EMBL" id="MU839006">
    <property type="protein sequence ID" value="KAK1768298.1"/>
    <property type="molecule type" value="Genomic_DNA"/>
</dbReference>